<proteinExistence type="predicted"/>
<evidence type="ECO:0000313" key="2">
    <source>
        <dbReference type="EMBL" id="MFC5644879.1"/>
    </source>
</evidence>
<dbReference type="Proteomes" id="UP001596066">
    <property type="component" value="Unassembled WGS sequence"/>
</dbReference>
<dbReference type="EMBL" id="JBHSOC010000056">
    <property type="protein sequence ID" value="MFC5644879.1"/>
    <property type="molecule type" value="Genomic_DNA"/>
</dbReference>
<keyword evidence="3" id="KW-1185">Reference proteome</keyword>
<dbReference type="SUPFAM" id="SSF52777">
    <property type="entry name" value="CoA-dependent acyltransferases"/>
    <property type="match status" value="2"/>
</dbReference>
<dbReference type="Gene3D" id="3.30.559.10">
    <property type="entry name" value="Chloramphenicol acetyltransferase-like domain"/>
    <property type="match status" value="1"/>
</dbReference>
<evidence type="ECO:0000259" key="1">
    <source>
        <dbReference type="Pfam" id="PF00668"/>
    </source>
</evidence>
<dbReference type="RefSeq" id="WP_380231891.1">
    <property type="nucleotide sequence ID" value="NZ_JBHSOC010000056.1"/>
</dbReference>
<organism evidence="2 3">
    <name type="scientific">Kitasatospora cinereorecta</name>
    <dbReference type="NCBI Taxonomy" id="285560"/>
    <lineage>
        <taxon>Bacteria</taxon>
        <taxon>Bacillati</taxon>
        <taxon>Actinomycetota</taxon>
        <taxon>Actinomycetes</taxon>
        <taxon>Kitasatosporales</taxon>
        <taxon>Streptomycetaceae</taxon>
        <taxon>Kitasatospora</taxon>
    </lineage>
</organism>
<dbReference type="Pfam" id="PF00668">
    <property type="entry name" value="Condensation"/>
    <property type="match status" value="1"/>
</dbReference>
<dbReference type="InterPro" id="IPR023213">
    <property type="entry name" value="CAT-like_dom_sf"/>
</dbReference>
<gene>
    <name evidence="2" type="ORF">ACFPZF_26430</name>
</gene>
<comment type="caution">
    <text evidence="2">The sequence shown here is derived from an EMBL/GenBank/DDBJ whole genome shotgun (WGS) entry which is preliminary data.</text>
</comment>
<dbReference type="InterPro" id="IPR001242">
    <property type="entry name" value="Condensation_dom"/>
</dbReference>
<protein>
    <submittedName>
        <fullName evidence="2">Condensation domain-containing protein</fullName>
    </submittedName>
</protein>
<dbReference type="PANTHER" id="PTHR45527:SF1">
    <property type="entry name" value="FATTY ACID SYNTHASE"/>
    <property type="match status" value="1"/>
</dbReference>
<dbReference type="Gene3D" id="3.30.559.30">
    <property type="entry name" value="Nonribosomal peptide synthetase, condensation domain"/>
    <property type="match status" value="1"/>
</dbReference>
<reference evidence="3" key="1">
    <citation type="journal article" date="2019" name="Int. J. Syst. Evol. Microbiol.">
        <title>The Global Catalogue of Microorganisms (GCM) 10K type strain sequencing project: providing services to taxonomists for standard genome sequencing and annotation.</title>
        <authorList>
            <consortium name="The Broad Institute Genomics Platform"/>
            <consortium name="The Broad Institute Genome Sequencing Center for Infectious Disease"/>
            <person name="Wu L."/>
            <person name="Ma J."/>
        </authorList>
    </citation>
    <scope>NUCLEOTIDE SEQUENCE [LARGE SCALE GENOMIC DNA]</scope>
    <source>
        <strain evidence="3">CGMCC 4.1622</strain>
    </source>
</reference>
<sequence>MAIEDVRIDPGDVYEWNLVSPGMRSSPGGGPTRRIAGYNQAKHFTVAQHAQSVNDPISSYVAGTFELPGPVDLDALEAALLHLVRRHEVLRAVYRPLVGDLSCDVLEPDELALKRVEVGRLGTESEVRAHLHETFTRVDTLSWPLIVMGAVVRAESTTVFFSCDHLVTDGLSTPIAINDIATAYEAFRVGREPELPDTGSYLEFSREQRRRNRAMHADDERLDHWREFIDRSGSFFPRFPLELGVGSGGLHPPVNETEVLLTDRQVEELDAACRAAGGRLFMGLLAAVAVALRDEGGPEVYRGLMPINERGRGPYAEAMGWFINTMPIEFPVARGTGFAELLADVGRAYATVQAHVDVHFVKAWRLLAPVEYSTIRYWPYAVNFFSYLDFRRTPGADHHEEWQPRMHVWVSRCNGILFWLYRNDSGLHVNSIYVDTPEARRTKAGLVGRLGRTMEDFLRSASV</sequence>
<evidence type="ECO:0000313" key="3">
    <source>
        <dbReference type="Proteomes" id="UP001596066"/>
    </source>
</evidence>
<dbReference type="PANTHER" id="PTHR45527">
    <property type="entry name" value="NONRIBOSOMAL PEPTIDE SYNTHETASE"/>
    <property type="match status" value="1"/>
</dbReference>
<accession>A0ABW0VIR4</accession>
<feature type="domain" description="Condensation" evidence="1">
    <location>
        <begin position="49"/>
        <end position="360"/>
    </location>
</feature>
<name>A0ABW0VIR4_9ACTN</name>